<dbReference type="GO" id="GO:0006396">
    <property type="term" value="P:RNA processing"/>
    <property type="evidence" value="ECO:0007669"/>
    <property type="project" value="InterPro"/>
</dbReference>
<feature type="domain" description="CID" evidence="4">
    <location>
        <begin position="371"/>
        <end position="520"/>
    </location>
</feature>
<name>A0A7S2XVM5_9STRA</name>
<dbReference type="Gene3D" id="1.25.40.90">
    <property type="match status" value="1"/>
</dbReference>
<dbReference type="PROSITE" id="PS51391">
    <property type="entry name" value="CID"/>
    <property type="match status" value="1"/>
</dbReference>
<feature type="compositionally biased region" description="Polar residues" evidence="2">
    <location>
        <begin position="124"/>
        <end position="140"/>
    </location>
</feature>
<sequence>MWPRTEEERARNRNTGFVCFMERDDAQDAMDAFCDSDPMNTGRRMMLRWGKNVKKSVKRGTGGVPIPPIRKRQRAKDNKDNDKDTHHTLASNENKYENENETNPTETFNDRYNKRRKTSMEVVDSSTLTNASTGGIQDTNTATVVEPDSSIVEEVESSFRVTSKPERPNAPIVSIPKYDPTSHADHAIRVVAPSDPKRLALITTVASFVAKDGSILERKLMEKESNNPDFCFLTEQELPISDFHNHNNNTAVNGHPSNQWKQKDQIKQEQIFYRWRVFAFAQGDGFKSWRTEPFVMIEPHGCFWIPPSLDREEALREEQATKLREEEILSNQEERRRITSDTNSQTFMTGRQLEHAKFGKRVRSIAEGDKLTDEEQTEWKDILSNQLCASRQIICEAMSFCFDKSFAATQISSILKDAMLEDGPSISVETRIARLFLLSDVLFNSQQPGVRNAFRFRDAIESMAPAVFTSLGKHGQGMAGRMTMNKLRTAVSSVLSAWTNWSVYNHTFLDELHAHFEGRDPAEISKKAKSKSNNEEDTEVSAQGPSDESSERDDHNVSEGPRGDWSEVDENLNRKPQGEFVHAEDADGEALDEDEDLDGEALDEGDDVDGEALDGDDDIDGVALEDEDDDIDGVAISGDDEINGEEWTGM</sequence>
<feature type="region of interest" description="Disordered" evidence="2">
    <location>
        <begin position="157"/>
        <end position="178"/>
    </location>
</feature>
<feature type="region of interest" description="Disordered" evidence="2">
    <location>
        <begin position="121"/>
        <end position="140"/>
    </location>
</feature>
<accession>A0A7S2XVM5</accession>
<feature type="compositionally biased region" description="Acidic residues" evidence="2">
    <location>
        <begin position="586"/>
        <end position="644"/>
    </location>
</feature>
<dbReference type="AlphaFoldDB" id="A0A7S2XVM5"/>
<protein>
    <recommendedName>
        <fullName evidence="6">CID domain-containing protein</fullName>
    </recommendedName>
</protein>
<dbReference type="InterPro" id="IPR008942">
    <property type="entry name" value="ENTH_VHS"/>
</dbReference>
<dbReference type="InterPro" id="IPR035967">
    <property type="entry name" value="SWAP/Surp_sf"/>
</dbReference>
<dbReference type="PANTHER" id="PTHR23140">
    <property type="entry name" value="RNA PROCESSING PROTEIN LD23810P"/>
    <property type="match status" value="1"/>
</dbReference>
<evidence type="ECO:0000259" key="4">
    <source>
        <dbReference type="PROSITE" id="PS51391"/>
    </source>
</evidence>
<feature type="compositionally biased region" description="Basic and acidic residues" evidence="2">
    <location>
        <begin position="552"/>
        <end position="585"/>
    </location>
</feature>
<organism evidence="5">
    <name type="scientific">Attheya septentrionalis</name>
    <dbReference type="NCBI Taxonomy" id="420275"/>
    <lineage>
        <taxon>Eukaryota</taxon>
        <taxon>Sar</taxon>
        <taxon>Stramenopiles</taxon>
        <taxon>Ochrophyta</taxon>
        <taxon>Bacillariophyta</taxon>
        <taxon>Coscinodiscophyceae</taxon>
        <taxon>Chaetocerotophycidae</taxon>
        <taxon>Chaetocerotales</taxon>
        <taxon>Attheyaceae</taxon>
        <taxon>Attheya</taxon>
    </lineage>
</organism>
<keyword evidence="1" id="KW-0694">RNA-binding</keyword>
<feature type="compositionally biased region" description="Basic and acidic residues" evidence="2">
    <location>
        <begin position="75"/>
        <end position="87"/>
    </location>
</feature>
<dbReference type="InterPro" id="IPR051485">
    <property type="entry name" value="SR-CTD_assoc_factor"/>
</dbReference>
<evidence type="ECO:0000256" key="1">
    <source>
        <dbReference type="ARBA" id="ARBA00022884"/>
    </source>
</evidence>
<dbReference type="EMBL" id="HBHQ01025204">
    <property type="protein sequence ID" value="CAD9825163.1"/>
    <property type="molecule type" value="Transcribed_RNA"/>
</dbReference>
<gene>
    <name evidence="5" type="ORF">ASEP1449_LOCUS16997</name>
</gene>
<dbReference type="Gene3D" id="1.10.10.790">
    <property type="entry name" value="Surp module"/>
    <property type="match status" value="1"/>
</dbReference>
<dbReference type="InterPro" id="IPR006569">
    <property type="entry name" value="CID_dom"/>
</dbReference>
<reference evidence="5" key="1">
    <citation type="submission" date="2021-01" db="EMBL/GenBank/DDBJ databases">
        <authorList>
            <person name="Corre E."/>
            <person name="Pelletier E."/>
            <person name="Niang G."/>
            <person name="Scheremetjew M."/>
            <person name="Finn R."/>
            <person name="Kale V."/>
            <person name="Holt S."/>
            <person name="Cochrane G."/>
            <person name="Meng A."/>
            <person name="Brown T."/>
            <person name="Cohen L."/>
        </authorList>
    </citation>
    <scope>NUCLEOTIDE SEQUENCE</scope>
    <source>
        <strain evidence="5">CCMP2084</strain>
    </source>
</reference>
<dbReference type="SUPFAM" id="SSF109905">
    <property type="entry name" value="Surp module (SWAP domain)"/>
    <property type="match status" value="1"/>
</dbReference>
<proteinExistence type="predicted"/>
<dbReference type="Pfam" id="PF01805">
    <property type="entry name" value="Surp"/>
    <property type="match status" value="1"/>
</dbReference>
<dbReference type="PANTHER" id="PTHR23140:SF0">
    <property type="entry name" value="U2 SNRNP-ASSOCIATED SURP MOTIF-CONTAINING PROTEIN"/>
    <property type="match status" value="1"/>
</dbReference>
<evidence type="ECO:0008006" key="6">
    <source>
        <dbReference type="Google" id="ProtNLM"/>
    </source>
</evidence>
<dbReference type="GO" id="GO:0003723">
    <property type="term" value="F:RNA binding"/>
    <property type="evidence" value="ECO:0007669"/>
    <property type="project" value="UniProtKB-KW"/>
</dbReference>
<feature type="domain" description="SURP motif" evidence="3">
    <location>
        <begin position="201"/>
        <end position="244"/>
    </location>
</feature>
<evidence type="ECO:0000313" key="5">
    <source>
        <dbReference type="EMBL" id="CAD9825163.1"/>
    </source>
</evidence>
<feature type="region of interest" description="Disordered" evidence="2">
    <location>
        <begin position="524"/>
        <end position="650"/>
    </location>
</feature>
<feature type="region of interest" description="Disordered" evidence="2">
    <location>
        <begin position="51"/>
        <end position="109"/>
    </location>
</feature>
<dbReference type="GO" id="GO:0005634">
    <property type="term" value="C:nucleus"/>
    <property type="evidence" value="ECO:0007669"/>
    <property type="project" value="TreeGrafter"/>
</dbReference>
<dbReference type="PROSITE" id="PS50128">
    <property type="entry name" value="SURP"/>
    <property type="match status" value="1"/>
</dbReference>
<evidence type="ECO:0000259" key="3">
    <source>
        <dbReference type="PROSITE" id="PS50128"/>
    </source>
</evidence>
<evidence type="ECO:0000256" key="2">
    <source>
        <dbReference type="SAM" id="MobiDB-lite"/>
    </source>
</evidence>
<dbReference type="InterPro" id="IPR000061">
    <property type="entry name" value="Surp"/>
</dbReference>